<accession>A0A099JFW1</accession>
<dbReference type="Proteomes" id="UP000029864">
    <property type="component" value="Unassembled WGS sequence"/>
</dbReference>
<reference evidence="3 5" key="2">
    <citation type="submission" date="2020-08" db="EMBL/GenBank/DDBJ databases">
        <title>Sequencing the genomes of 1000 actinobacteria strains.</title>
        <authorList>
            <person name="Klenk H.-P."/>
        </authorList>
    </citation>
    <scope>NUCLEOTIDE SEQUENCE [LARGE SCALE GENOMIC DNA]</scope>
    <source>
        <strain evidence="3 5">DSM 21065</strain>
    </source>
</reference>
<feature type="transmembrane region" description="Helical" evidence="1">
    <location>
        <begin position="20"/>
        <end position="42"/>
    </location>
</feature>
<dbReference type="RefSeq" id="WP_035836355.1">
    <property type="nucleotide sequence ID" value="NZ_JACHBQ010000001.1"/>
</dbReference>
<evidence type="ECO:0000313" key="2">
    <source>
        <dbReference type="EMBL" id="KGJ76925.1"/>
    </source>
</evidence>
<feature type="transmembrane region" description="Helical" evidence="1">
    <location>
        <begin position="84"/>
        <end position="105"/>
    </location>
</feature>
<keyword evidence="1" id="KW-1133">Transmembrane helix</keyword>
<dbReference type="EMBL" id="JPXF01000030">
    <property type="protein sequence ID" value="KGJ76925.1"/>
    <property type="molecule type" value="Genomic_DNA"/>
</dbReference>
<evidence type="ECO:0000313" key="3">
    <source>
        <dbReference type="EMBL" id="MBB5643164.1"/>
    </source>
</evidence>
<dbReference type="Proteomes" id="UP000561726">
    <property type="component" value="Unassembled WGS sequence"/>
</dbReference>
<keyword evidence="1" id="KW-0472">Membrane</keyword>
<dbReference type="AlphaFoldDB" id="A0A099JFW1"/>
<reference evidence="2 4" key="1">
    <citation type="submission" date="2014-08" db="EMBL/GenBank/DDBJ databases">
        <authorList>
            <person name="Sisinthy S."/>
        </authorList>
    </citation>
    <scope>NUCLEOTIDE SEQUENCE [LARGE SCALE GENOMIC DNA]</scope>
    <source>
        <strain evidence="2 4">RuG17</strain>
    </source>
</reference>
<sequence length="871" mass="97467">MLTPDAWSTLFAADESLAGVLLTLVQVNGTILAFVLGIRIVAMQLSSRFDLRRVRLGLGDLIFIGFYAAANVVFPLIASVYPSLAYVWLSIGLSIVLGIAVPIVMRRTVAAGLPRGIIRATVRRASRALTVRSRLNGLNEAATALPSLRDAAASDSLREDVQLGLLALLEIALKRGDPANHLVIAVLGDIDGHEVERVTEFMKWLRAGNSGLLFGQTQTATAAFNRLSMFALGGSTMPQARALLTSAAADFATAGVSEDYRGAKYQSLGRTKSFFCMNSGPENGWVQRSSDLAVQTLEVSPLTLNGRPQFDAICELITTPFTEIRLGRHVSIYAQIKALRQLFGALTRVPSDPEIDYRIGKLCEVVLQMMEHLEDQHMLASDEARDLFTLYLDWVDAAAADDRLLVDDLRQELRYRFSRGFVRREKSGHKAAASSAFASLLEMLVNRFADTVITLEASYRRRWGEDSSGFAHPGIELFDPVHWDHYRVSYEIAQTFYPGVERRHLEPNGQFTTALREPIEFPMLRYDKRHDILGGAFVHSDRPDMLLGILRSRWSRALDEDFLRPGARRRRDKAFYDDVVAPATGEQGEALRKLFERERNEFAPPFDAVAKFLVARDLLRRAVDCRPYGDGIGARTYEGWRQAAESWLAATEEDEDAAVDLVSNIPALPQDNASLARYIEFPLEKRHTNITNARTMGIWQAIYGHTTPNETLFRRSAEENQMRGATERIYWAIPLDREWDEIALIVEEEDRSRWLVPLIVDETDVQMNIPVSSRYLGRVLLEECLGGLLVCSTCFNTGDRQHGRRPKCPICDGSGHVPQYGLLLRETCRFYVKQFRSAGSNQQPVPINEAALRDAFLTALRDPANEPVSDS</sequence>
<organism evidence="2 4">
    <name type="scientific">Cryobacterium roopkundense</name>
    <dbReference type="NCBI Taxonomy" id="1001240"/>
    <lineage>
        <taxon>Bacteria</taxon>
        <taxon>Bacillati</taxon>
        <taxon>Actinomycetota</taxon>
        <taxon>Actinomycetes</taxon>
        <taxon>Micrococcales</taxon>
        <taxon>Microbacteriaceae</taxon>
        <taxon>Cryobacterium</taxon>
    </lineage>
</organism>
<evidence type="ECO:0000256" key="1">
    <source>
        <dbReference type="SAM" id="Phobius"/>
    </source>
</evidence>
<keyword evidence="4" id="KW-1185">Reference proteome</keyword>
<dbReference type="EMBL" id="JACHBQ010000001">
    <property type="protein sequence ID" value="MBB5643164.1"/>
    <property type="molecule type" value="Genomic_DNA"/>
</dbReference>
<comment type="caution">
    <text evidence="2">The sequence shown here is derived from an EMBL/GenBank/DDBJ whole genome shotgun (WGS) entry which is preliminary data.</text>
</comment>
<evidence type="ECO:0000313" key="5">
    <source>
        <dbReference type="Proteomes" id="UP000561726"/>
    </source>
</evidence>
<feature type="transmembrane region" description="Helical" evidence="1">
    <location>
        <begin position="54"/>
        <end position="78"/>
    </location>
</feature>
<name>A0A099JFW1_9MICO</name>
<gene>
    <name evidence="3" type="ORF">BJ997_003712</name>
    <name evidence="2" type="ORF">GY21_08765</name>
</gene>
<protein>
    <submittedName>
        <fullName evidence="2">Uncharacterized protein</fullName>
    </submittedName>
</protein>
<keyword evidence="1" id="KW-0812">Transmembrane</keyword>
<proteinExistence type="predicted"/>
<evidence type="ECO:0000313" key="4">
    <source>
        <dbReference type="Proteomes" id="UP000029864"/>
    </source>
</evidence>